<dbReference type="Pfam" id="PF01281">
    <property type="entry name" value="Ribosomal_L9_N"/>
    <property type="match status" value="1"/>
</dbReference>
<accession>A0ABS5I725</accession>
<evidence type="ECO:0000256" key="2">
    <source>
        <dbReference type="ARBA" id="ARBA00022730"/>
    </source>
</evidence>
<dbReference type="Gene3D" id="3.10.430.100">
    <property type="entry name" value="Ribosomal protein L9, C-terminal domain"/>
    <property type="match status" value="1"/>
</dbReference>
<keyword evidence="4 7" id="KW-0689">Ribosomal protein</keyword>
<evidence type="ECO:0000256" key="8">
    <source>
        <dbReference type="SAM" id="MobiDB-lite"/>
    </source>
</evidence>
<dbReference type="NCBIfam" id="TIGR00158">
    <property type="entry name" value="L9"/>
    <property type="match status" value="1"/>
</dbReference>
<dbReference type="InterPro" id="IPR020070">
    <property type="entry name" value="Ribosomal_bL9_N"/>
</dbReference>
<dbReference type="PROSITE" id="PS00651">
    <property type="entry name" value="RIBOSOMAL_L9"/>
    <property type="match status" value="1"/>
</dbReference>
<evidence type="ECO:0000256" key="4">
    <source>
        <dbReference type="ARBA" id="ARBA00022980"/>
    </source>
</evidence>
<evidence type="ECO:0000256" key="6">
    <source>
        <dbReference type="ARBA" id="ARBA00035292"/>
    </source>
</evidence>
<proteinExistence type="inferred from homology"/>
<evidence type="ECO:0000256" key="3">
    <source>
        <dbReference type="ARBA" id="ARBA00022884"/>
    </source>
</evidence>
<dbReference type="PANTHER" id="PTHR21368">
    <property type="entry name" value="50S RIBOSOMAL PROTEIN L9"/>
    <property type="match status" value="1"/>
</dbReference>
<dbReference type="InterPro" id="IPR020069">
    <property type="entry name" value="Ribosomal_bL9_C"/>
</dbReference>
<protein>
    <recommendedName>
        <fullName evidence="6 7">Large ribosomal subunit protein bL9</fullName>
    </recommendedName>
</protein>
<dbReference type="InterPro" id="IPR036791">
    <property type="entry name" value="Ribosomal_bL9_C_sf"/>
</dbReference>
<organism evidence="10 11">
    <name type="scientific">Magnetospirillum sulfuroxidans</name>
    <dbReference type="NCBI Taxonomy" id="611300"/>
    <lineage>
        <taxon>Bacteria</taxon>
        <taxon>Pseudomonadati</taxon>
        <taxon>Pseudomonadota</taxon>
        <taxon>Alphaproteobacteria</taxon>
        <taxon>Rhodospirillales</taxon>
        <taxon>Rhodospirillaceae</taxon>
        <taxon>Magnetospirillum</taxon>
    </lineage>
</organism>
<sequence length="191" mass="20702">MEVILLERIEKLGQMGDVVKVKPGFARNFLLPQKKALRANKGNLAFFEQQRVQLEALNLKRRDEAQGVAVKMDGLSVLMVRQAGEGGQLYGSVSGRDVADAIKGAGYTVERRQVNLDSPIKTLGSYPVRVSLHPEVSVTVTITVARSQEEAERAAAAAAAAAIEAEEAEVEEVVEAEDVVEDDVAEDEEEV</sequence>
<dbReference type="Gene3D" id="3.40.5.10">
    <property type="entry name" value="Ribosomal protein L9, N-terminal domain"/>
    <property type="match status" value="1"/>
</dbReference>
<keyword evidence="3 7" id="KW-0694">RNA-binding</keyword>
<comment type="caution">
    <text evidence="10">The sequence shown here is derived from an EMBL/GenBank/DDBJ whole genome shotgun (WGS) entry which is preliminary data.</text>
</comment>
<dbReference type="RefSeq" id="WP_211545733.1">
    <property type="nucleotide sequence ID" value="NZ_JAGTUF010000001.1"/>
</dbReference>
<evidence type="ECO:0000256" key="1">
    <source>
        <dbReference type="ARBA" id="ARBA00010605"/>
    </source>
</evidence>
<dbReference type="InterPro" id="IPR036935">
    <property type="entry name" value="Ribosomal_bL9_N_sf"/>
</dbReference>
<dbReference type="HAMAP" id="MF_00503">
    <property type="entry name" value="Ribosomal_bL9"/>
    <property type="match status" value="1"/>
</dbReference>
<dbReference type="GO" id="GO:0005840">
    <property type="term" value="C:ribosome"/>
    <property type="evidence" value="ECO:0007669"/>
    <property type="project" value="UniProtKB-KW"/>
</dbReference>
<evidence type="ECO:0000259" key="9">
    <source>
        <dbReference type="PROSITE" id="PS00651"/>
    </source>
</evidence>
<dbReference type="Proteomes" id="UP000680714">
    <property type="component" value="Unassembled WGS sequence"/>
</dbReference>
<gene>
    <name evidence="7 10" type="primary">rplI</name>
    <name evidence="10" type="ORF">KEC16_00660</name>
</gene>
<keyword evidence="2 7" id="KW-0699">rRNA-binding</keyword>
<feature type="region of interest" description="Disordered" evidence="8">
    <location>
        <begin position="169"/>
        <end position="191"/>
    </location>
</feature>
<feature type="domain" description="Ribosomal protein L9" evidence="9">
    <location>
        <begin position="13"/>
        <end position="40"/>
    </location>
</feature>
<comment type="function">
    <text evidence="7">Binds to the 23S rRNA.</text>
</comment>
<evidence type="ECO:0000256" key="5">
    <source>
        <dbReference type="ARBA" id="ARBA00023274"/>
    </source>
</evidence>
<dbReference type="SUPFAM" id="SSF55653">
    <property type="entry name" value="Ribosomal protein L9 C-domain"/>
    <property type="match status" value="1"/>
</dbReference>
<comment type="similarity">
    <text evidence="1 7">Belongs to the bacterial ribosomal protein bL9 family.</text>
</comment>
<dbReference type="InterPro" id="IPR020594">
    <property type="entry name" value="Ribosomal_bL9_bac/chp"/>
</dbReference>
<evidence type="ECO:0000313" key="10">
    <source>
        <dbReference type="EMBL" id="MBR9970221.1"/>
    </source>
</evidence>
<dbReference type="SUPFAM" id="SSF55658">
    <property type="entry name" value="L9 N-domain-like"/>
    <property type="match status" value="1"/>
</dbReference>
<name>A0ABS5I725_9PROT</name>
<reference evidence="10 11" key="1">
    <citation type="submission" date="2021-04" db="EMBL/GenBank/DDBJ databases">
        <title>Magnetospirillum sulfuroxidans sp. nov., a facultative chemolithoautotrophic sulfur-oxidizing alphaproteobacterium isolated from freshwater sediment and proposals for Paramagetospirillum gen. nov., and Magnetospirillaceae fam. nov.</title>
        <authorList>
            <person name="Koziaeva V."/>
            <person name="Geelhoed J.S."/>
            <person name="Sorokin D.Y."/>
            <person name="Grouzdev D.S."/>
        </authorList>
    </citation>
    <scope>NUCLEOTIDE SEQUENCE [LARGE SCALE GENOMIC DNA]</scope>
    <source>
        <strain evidence="10 11">J10</strain>
    </source>
</reference>
<dbReference type="InterPro" id="IPR000244">
    <property type="entry name" value="Ribosomal_bL9"/>
</dbReference>
<dbReference type="EMBL" id="JAGTUF010000001">
    <property type="protein sequence ID" value="MBR9970221.1"/>
    <property type="molecule type" value="Genomic_DNA"/>
</dbReference>
<evidence type="ECO:0000313" key="11">
    <source>
        <dbReference type="Proteomes" id="UP000680714"/>
    </source>
</evidence>
<keyword evidence="5 7" id="KW-0687">Ribonucleoprotein</keyword>
<dbReference type="Pfam" id="PF03948">
    <property type="entry name" value="Ribosomal_L9_C"/>
    <property type="match status" value="1"/>
</dbReference>
<keyword evidence="11" id="KW-1185">Reference proteome</keyword>
<dbReference type="InterPro" id="IPR009027">
    <property type="entry name" value="Ribosomal_bL9/RNase_H1_N"/>
</dbReference>
<evidence type="ECO:0000256" key="7">
    <source>
        <dbReference type="HAMAP-Rule" id="MF_00503"/>
    </source>
</evidence>